<dbReference type="Bgee" id="ENSACLG00000008194">
    <property type="expression patterns" value="Expressed in liver"/>
</dbReference>
<evidence type="ECO:0000313" key="3">
    <source>
        <dbReference type="Proteomes" id="UP000265100"/>
    </source>
</evidence>
<protein>
    <recommendedName>
        <fullName evidence="4">UPAR/Ly6 domain-containing protein</fullName>
    </recommendedName>
</protein>
<feature type="chain" id="PRO_5044302559" description="UPAR/Ly6 domain-containing protein" evidence="1">
    <location>
        <begin position="24"/>
        <end position="91"/>
    </location>
</feature>
<keyword evidence="1" id="KW-0732">Signal</keyword>
<dbReference type="SUPFAM" id="SSF57302">
    <property type="entry name" value="Snake toxin-like"/>
    <property type="match status" value="1"/>
</dbReference>
<dbReference type="Ensembl" id="ENSACLT00000012272.2">
    <property type="protein sequence ID" value="ENSACLP00000011979.2"/>
    <property type="gene ID" value="ENSACLG00000008194.2"/>
</dbReference>
<proteinExistence type="predicted"/>
<organism evidence="2 3">
    <name type="scientific">Astatotilapia calliptera</name>
    <name type="common">Eastern happy</name>
    <name type="synonym">Chromis callipterus</name>
    <dbReference type="NCBI Taxonomy" id="8154"/>
    <lineage>
        <taxon>Eukaryota</taxon>
        <taxon>Metazoa</taxon>
        <taxon>Chordata</taxon>
        <taxon>Craniata</taxon>
        <taxon>Vertebrata</taxon>
        <taxon>Euteleostomi</taxon>
        <taxon>Actinopterygii</taxon>
        <taxon>Neopterygii</taxon>
        <taxon>Teleostei</taxon>
        <taxon>Neoteleostei</taxon>
        <taxon>Acanthomorphata</taxon>
        <taxon>Ovalentaria</taxon>
        <taxon>Cichlomorphae</taxon>
        <taxon>Cichliformes</taxon>
        <taxon>Cichlidae</taxon>
        <taxon>African cichlids</taxon>
        <taxon>Pseudocrenilabrinae</taxon>
        <taxon>Haplochromini</taxon>
        <taxon>Astatotilapia</taxon>
    </lineage>
</organism>
<reference evidence="2" key="1">
    <citation type="submission" date="2018-05" db="EMBL/GenBank/DDBJ databases">
        <authorList>
            <person name="Datahose"/>
        </authorList>
    </citation>
    <scope>NUCLEOTIDE SEQUENCE</scope>
</reference>
<evidence type="ECO:0000256" key="1">
    <source>
        <dbReference type="SAM" id="SignalP"/>
    </source>
</evidence>
<evidence type="ECO:0008006" key="4">
    <source>
        <dbReference type="Google" id="ProtNLM"/>
    </source>
</evidence>
<dbReference type="AlphaFoldDB" id="A0A3P8P4T1"/>
<reference evidence="2" key="2">
    <citation type="submission" date="2025-08" db="UniProtKB">
        <authorList>
            <consortium name="Ensembl"/>
        </authorList>
    </citation>
    <scope>IDENTIFICATION</scope>
</reference>
<dbReference type="Proteomes" id="UP000265100">
    <property type="component" value="Chromosome 23"/>
</dbReference>
<accession>A0A3P8P4T1</accession>
<dbReference type="GeneTree" id="ENSGT00920000150296"/>
<dbReference type="InterPro" id="IPR045860">
    <property type="entry name" value="Snake_toxin-like_sf"/>
</dbReference>
<sequence length="91" mass="10186">WTSTCFSSSYSCVYLCLCLLSEALRCNRCVPITAGGSCTNTVETCQRPDEFSLCSFAGYSYFKRCMRRADAFALKSISSFNVFTCTDDRCN</sequence>
<evidence type="ECO:0000313" key="2">
    <source>
        <dbReference type="Ensembl" id="ENSACLP00000011979.2"/>
    </source>
</evidence>
<keyword evidence="3" id="KW-1185">Reference proteome</keyword>
<name>A0A3P8P4T1_ASTCA</name>
<reference evidence="2" key="3">
    <citation type="submission" date="2025-09" db="UniProtKB">
        <authorList>
            <consortium name="Ensembl"/>
        </authorList>
    </citation>
    <scope>IDENTIFICATION</scope>
</reference>
<feature type="signal peptide" evidence="1">
    <location>
        <begin position="1"/>
        <end position="23"/>
    </location>
</feature>